<dbReference type="EMBL" id="JARKIE010000407">
    <property type="protein sequence ID" value="KAJ7643235.1"/>
    <property type="molecule type" value="Genomic_DNA"/>
</dbReference>
<dbReference type="AlphaFoldDB" id="A0AAD7FTY9"/>
<gene>
    <name evidence="2" type="ORF">B0H17DRAFT_1216193</name>
</gene>
<organism evidence="2 3">
    <name type="scientific">Mycena rosella</name>
    <name type="common">Pink bonnet</name>
    <name type="synonym">Agaricus rosellus</name>
    <dbReference type="NCBI Taxonomy" id="1033263"/>
    <lineage>
        <taxon>Eukaryota</taxon>
        <taxon>Fungi</taxon>
        <taxon>Dikarya</taxon>
        <taxon>Basidiomycota</taxon>
        <taxon>Agaricomycotina</taxon>
        <taxon>Agaricomycetes</taxon>
        <taxon>Agaricomycetidae</taxon>
        <taxon>Agaricales</taxon>
        <taxon>Marasmiineae</taxon>
        <taxon>Mycenaceae</taxon>
        <taxon>Mycena</taxon>
    </lineage>
</organism>
<evidence type="ECO:0000313" key="2">
    <source>
        <dbReference type="EMBL" id="KAJ7643235.1"/>
    </source>
</evidence>
<reference evidence="2" key="1">
    <citation type="submission" date="2023-03" db="EMBL/GenBank/DDBJ databases">
        <title>Massive genome expansion in bonnet fungi (Mycena s.s.) driven by repeated elements and novel gene families across ecological guilds.</title>
        <authorList>
            <consortium name="Lawrence Berkeley National Laboratory"/>
            <person name="Harder C.B."/>
            <person name="Miyauchi S."/>
            <person name="Viragh M."/>
            <person name="Kuo A."/>
            <person name="Thoen E."/>
            <person name="Andreopoulos B."/>
            <person name="Lu D."/>
            <person name="Skrede I."/>
            <person name="Drula E."/>
            <person name="Henrissat B."/>
            <person name="Morin E."/>
            <person name="Kohler A."/>
            <person name="Barry K."/>
            <person name="LaButti K."/>
            <person name="Morin E."/>
            <person name="Salamov A."/>
            <person name="Lipzen A."/>
            <person name="Mereny Z."/>
            <person name="Hegedus B."/>
            <person name="Baldrian P."/>
            <person name="Stursova M."/>
            <person name="Weitz H."/>
            <person name="Taylor A."/>
            <person name="Grigoriev I.V."/>
            <person name="Nagy L.G."/>
            <person name="Martin F."/>
            <person name="Kauserud H."/>
        </authorList>
    </citation>
    <scope>NUCLEOTIDE SEQUENCE</scope>
    <source>
        <strain evidence="2">CBHHK067</strain>
    </source>
</reference>
<keyword evidence="3" id="KW-1185">Reference proteome</keyword>
<proteinExistence type="predicted"/>
<evidence type="ECO:0000313" key="3">
    <source>
        <dbReference type="Proteomes" id="UP001221757"/>
    </source>
</evidence>
<evidence type="ECO:0000256" key="1">
    <source>
        <dbReference type="SAM" id="MobiDB-lite"/>
    </source>
</evidence>
<feature type="region of interest" description="Disordered" evidence="1">
    <location>
        <begin position="16"/>
        <end position="35"/>
    </location>
</feature>
<name>A0AAD7FTY9_MYCRO</name>
<accession>A0AAD7FTY9</accession>
<comment type="caution">
    <text evidence="2">The sequence shown here is derived from an EMBL/GenBank/DDBJ whole genome shotgun (WGS) entry which is preliminary data.</text>
</comment>
<protein>
    <submittedName>
        <fullName evidence="2">Uncharacterized protein</fullName>
    </submittedName>
</protein>
<dbReference type="Proteomes" id="UP001221757">
    <property type="component" value="Unassembled WGS sequence"/>
</dbReference>
<sequence length="150" mass="16634">MFEIFAKEGKARLAEAARRAQEDKARRAPDAARPAWEEALRQTSKALDAIDERLKAAGLVPKPAGDKAQQLTHEELQCQKERERDGVDNPCVSKALQLSGRLTVMVAKVGEIVEEPETRLQQLRALDVPTADRLECKDGEHAKTIARIKA</sequence>